<accession>A0ABV6CCY4</accession>
<reference evidence="2 3" key="1">
    <citation type="submission" date="2024-09" db="EMBL/GenBank/DDBJ databases">
        <authorList>
            <person name="Sun Q."/>
            <person name="Mori K."/>
        </authorList>
    </citation>
    <scope>NUCLEOTIDE SEQUENCE [LARGE SCALE GENOMIC DNA]</scope>
    <source>
        <strain evidence="2 3">CCM 8545</strain>
    </source>
</reference>
<keyword evidence="2" id="KW-0255">Endonuclease</keyword>
<gene>
    <name evidence="2" type="ORF">ACFFIT_10355</name>
</gene>
<evidence type="ECO:0000313" key="2">
    <source>
        <dbReference type="EMBL" id="MFC0180477.1"/>
    </source>
</evidence>
<dbReference type="RefSeq" id="WP_385877596.1">
    <property type="nucleotide sequence ID" value="NZ_JBHLXE010000101.1"/>
</dbReference>
<evidence type="ECO:0000313" key="3">
    <source>
        <dbReference type="Proteomes" id="UP001589758"/>
    </source>
</evidence>
<proteinExistence type="predicted"/>
<sequence length="341" mass="40299">MSNLQEEFYLFSPSQVNYWRAIILFGKNTATYKFALAKAILESHHNNNDLITLEQIALPFSVNICRHLTNFERQITAKNSKYLEACKNFNLKLIDEDELINCTLKYGFNHVFDAFHNIAGKNIENLFFIDERKHKKSIRITENLYKLVEENPVQMLYDETESRWNLVEFAWNNNLSTSLIEYDNETNFLFDRSSRRINLTSTHSSLNGYQKGKCFYCSQKISINKKDINYADVDHVLPFKLSQFNEFKNLNGIWNLVLSCKECNRGPNGKFDKIIHLKYLVKLHRRNEYLITSHHPLRETLIKQTGKNTAERINFLQTYYNHAKQLLIHEWQTDTLGENDF</sequence>
<name>A0ABV6CCY4_9GAMM</name>
<dbReference type="Pfam" id="PF13395">
    <property type="entry name" value="HNH_4"/>
    <property type="match status" value="1"/>
</dbReference>
<keyword evidence="2" id="KW-0540">Nuclease</keyword>
<dbReference type="InterPro" id="IPR003615">
    <property type="entry name" value="HNH_nuc"/>
</dbReference>
<evidence type="ECO:0000259" key="1">
    <source>
        <dbReference type="Pfam" id="PF13395"/>
    </source>
</evidence>
<dbReference type="Gene3D" id="1.10.30.50">
    <property type="match status" value="1"/>
</dbReference>
<dbReference type="GO" id="GO:0004519">
    <property type="term" value="F:endonuclease activity"/>
    <property type="evidence" value="ECO:0007669"/>
    <property type="project" value="UniProtKB-KW"/>
</dbReference>
<dbReference type="Proteomes" id="UP001589758">
    <property type="component" value="Unassembled WGS sequence"/>
</dbReference>
<keyword evidence="2" id="KW-0378">Hydrolase</keyword>
<comment type="caution">
    <text evidence="2">The sequence shown here is derived from an EMBL/GenBank/DDBJ whole genome shotgun (WGS) entry which is preliminary data.</text>
</comment>
<protein>
    <submittedName>
        <fullName evidence="2">HNH endonuclease domain-containing protein</fullName>
    </submittedName>
</protein>
<feature type="domain" description="HNH nuclease" evidence="1">
    <location>
        <begin position="214"/>
        <end position="265"/>
    </location>
</feature>
<keyword evidence="3" id="KW-1185">Reference proteome</keyword>
<dbReference type="EMBL" id="JBHLXE010000101">
    <property type="protein sequence ID" value="MFC0180477.1"/>
    <property type="molecule type" value="Genomic_DNA"/>
</dbReference>
<organism evidence="2 3">
    <name type="scientific">Thorsellia kenyensis</name>
    <dbReference type="NCBI Taxonomy" id="1549888"/>
    <lineage>
        <taxon>Bacteria</taxon>
        <taxon>Pseudomonadati</taxon>
        <taxon>Pseudomonadota</taxon>
        <taxon>Gammaproteobacteria</taxon>
        <taxon>Enterobacterales</taxon>
        <taxon>Thorselliaceae</taxon>
        <taxon>Thorsellia</taxon>
    </lineage>
</organism>